<evidence type="ECO:0000256" key="4">
    <source>
        <dbReference type="ARBA" id="ARBA00023049"/>
    </source>
</evidence>
<sequence length="661" mass="74170">MSNSIDVLADPKSITSEYHAIAEAVCKRLAKNRRVRRRLPGGGRLRMDRQLPFLCLHRGRIDVDKCARELVTTEAAYLFASSDESHHEGLAHLCSAISSAMQEHFGMFLLVEVWADEDQPPASSCPFQFEIVASDAEAMPSTIRVFRESLESIRIGSQAAHVEINHSRPAGMLTVCGRGGTAGRAERAAAKSGCCELGLRVSPVYRDQASGTPFPLVLQNLRRQLALALRKAIAEFTGGQQHQKQRHVDAFGPSSFVKAVGVIDQRLCEVSESYDFLMQLTPVNSAQAWEGFQESRYRTLPPLIYRHLPYHPNLLKRRLFAIEIERVEDPTLAYLFWEKQDEIDRQLTALRDLHHPEVAVGEYSQQSKVLLGSLQLYGAPEHSLVTMATEILERVPAADDSVAKSSRTDQRDDSRRISAEQFAEIARKHLDRYHRRMNEFTATVEISDKIASGVMVSQDRLLIAPDASIAKSRVKPLLHHEIGTHLLTYFNGRCQPLRQLYAGLAGYEELQEGLAVLAEYLVGGLTRNRIRTLASRVLAVHWMVTGDPFATVFARLCDMGFAERQSFSTTLRVYRGGGLTKDLIYLRGLSDLLDYLGTGHEIDPLYVGKIGLSHVPYVQELRRRGIITAPRILPCFWDDAVVRDRLEACRGKSVLDLFENE</sequence>
<evidence type="ECO:0000256" key="1">
    <source>
        <dbReference type="ARBA" id="ARBA00001947"/>
    </source>
</evidence>
<keyword evidence="2" id="KW-0645">Protease</keyword>
<evidence type="ECO:0000313" key="5">
    <source>
        <dbReference type="EMBL" id="TWU15584.1"/>
    </source>
</evidence>
<dbReference type="RefSeq" id="WP_146407427.1">
    <property type="nucleotide sequence ID" value="NZ_SJPU01000002.1"/>
</dbReference>
<gene>
    <name evidence="5" type="ORF">Poly21_27810</name>
</gene>
<dbReference type="GO" id="GO:0080164">
    <property type="term" value="P:regulation of nitric oxide metabolic process"/>
    <property type="evidence" value="ECO:0007669"/>
    <property type="project" value="TreeGrafter"/>
</dbReference>
<comment type="caution">
    <text evidence="5">The sequence shown here is derived from an EMBL/GenBank/DDBJ whole genome shotgun (WGS) entry which is preliminary data.</text>
</comment>
<dbReference type="InterPro" id="IPR012548">
    <property type="entry name" value="MATCAP"/>
</dbReference>
<protein>
    <recommendedName>
        <fullName evidence="7">Flavohemoglobin expression-modulating QEGLA motif protein</fullName>
    </recommendedName>
</protein>
<evidence type="ECO:0008006" key="7">
    <source>
        <dbReference type="Google" id="ProtNLM"/>
    </source>
</evidence>
<evidence type="ECO:0000256" key="2">
    <source>
        <dbReference type="ARBA" id="ARBA00022670"/>
    </source>
</evidence>
<dbReference type="GO" id="GO:0008237">
    <property type="term" value="F:metallopeptidase activity"/>
    <property type="evidence" value="ECO:0007669"/>
    <property type="project" value="UniProtKB-KW"/>
</dbReference>
<dbReference type="GO" id="GO:0006508">
    <property type="term" value="P:proteolysis"/>
    <property type="evidence" value="ECO:0007669"/>
    <property type="project" value="UniProtKB-KW"/>
</dbReference>
<dbReference type="OrthoDB" id="9785840at2"/>
<dbReference type="SMART" id="SM01154">
    <property type="entry name" value="DUF1704"/>
    <property type="match status" value="1"/>
</dbReference>
<keyword evidence="4" id="KW-0482">Metalloprotease</keyword>
<dbReference type="PANTHER" id="PTHR31817">
    <property type="match status" value="1"/>
</dbReference>
<evidence type="ECO:0000256" key="3">
    <source>
        <dbReference type="ARBA" id="ARBA00022801"/>
    </source>
</evidence>
<dbReference type="PANTHER" id="PTHR31817:SF0">
    <property type="entry name" value="CHROMOSOME UNDETERMINED SCAFFOLD_67, WHOLE GENOME SHOTGUN SEQUENCE"/>
    <property type="match status" value="1"/>
</dbReference>
<evidence type="ECO:0000313" key="6">
    <source>
        <dbReference type="Proteomes" id="UP000319908"/>
    </source>
</evidence>
<keyword evidence="3" id="KW-0378">Hydrolase</keyword>
<proteinExistence type="predicted"/>
<accession>A0A5C6BXP4</accession>
<comment type="cofactor">
    <cofactor evidence="1">
        <name>Zn(2+)</name>
        <dbReference type="ChEBI" id="CHEBI:29105"/>
    </cofactor>
</comment>
<dbReference type="Pfam" id="PF08014">
    <property type="entry name" value="MATCAP"/>
    <property type="match status" value="1"/>
</dbReference>
<dbReference type="Proteomes" id="UP000319908">
    <property type="component" value="Unassembled WGS sequence"/>
</dbReference>
<organism evidence="5 6">
    <name type="scientific">Allorhodopirellula heiligendammensis</name>
    <dbReference type="NCBI Taxonomy" id="2714739"/>
    <lineage>
        <taxon>Bacteria</taxon>
        <taxon>Pseudomonadati</taxon>
        <taxon>Planctomycetota</taxon>
        <taxon>Planctomycetia</taxon>
        <taxon>Pirellulales</taxon>
        <taxon>Pirellulaceae</taxon>
        <taxon>Allorhodopirellula</taxon>
    </lineage>
</organism>
<dbReference type="EMBL" id="SJPU01000002">
    <property type="protein sequence ID" value="TWU15584.1"/>
    <property type="molecule type" value="Genomic_DNA"/>
</dbReference>
<reference evidence="5 6" key="1">
    <citation type="journal article" date="2020" name="Antonie Van Leeuwenhoek">
        <title>Rhodopirellula heiligendammensis sp. nov., Rhodopirellula pilleata sp. nov., and Rhodopirellula solitaria sp. nov. isolated from natural or artificial marine surfaces in Northern Germany and California, USA, and emended description of the genus Rhodopirellula.</title>
        <authorList>
            <person name="Kallscheuer N."/>
            <person name="Wiegand S."/>
            <person name="Jogler M."/>
            <person name="Boedeker C."/>
            <person name="Peeters S.H."/>
            <person name="Rast P."/>
            <person name="Heuer A."/>
            <person name="Jetten M.S.M."/>
            <person name="Rohde M."/>
            <person name="Jogler C."/>
        </authorList>
    </citation>
    <scope>NUCLEOTIDE SEQUENCE [LARGE SCALE GENOMIC DNA]</scope>
    <source>
        <strain evidence="5 6">Poly21</strain>
    </source>
</reference>
<keyword evidence="6" id="KW-1185">Reference proteome</keyword>
<dbReference type="AlphaFoldDB" id="A0A5C6BXP4"/>
<name>A0A5C6BXP4_9BACT</name>